<reference evidence="2 3" key="1">
    <citation type="submission" date="2015-12" db="EMBL/GenBank/DDBJ databases">
        <title>Draft genome sequence of Moniliophthora roreri, the causal agent of frosty pod rot of cacao.</title>
        <authorList>
            <person name="Aime M.C."/>
            <person name="Diaz-Valderrama J.R."/>
            <person name="Kijpornyongpan T."/>
            <person name="Phillips-Mora W."/>
        </authorList>
    </citation>
    <scope>NUCLEOTIDE SEQUENCE [LARGE SCALE GENOMIC DNA]</scope>
    <source>
        <strain evidence="2 3">MCA 2952</strain>
    </source>
</reference>
<evidence type="ECO:0000313" key="2">
    <source>
        <dbReference type="EMBL" id="KTB30400.1"/>
    </source>
</evidence>
<protein>
    <submittedName>
        <fullName evidence="2">Uncharacterized protein</fullName>
    </submittedName>
</protein>
<gene>
    <name evidence="2" type="ORF">WG66_17017</name>
</gene>
<organism evidence="2 3">
    <name type="scientific">Moniliophthora roreri</name>
    <name type="common">Frosty pod rot fungus</name>
    <name type="synonym">Monilia roreri</name>
    <dbReference type="NCBI Taxonomy" id="221103"/>
    <lineage>
        <taxon>Eukaryota</taxon>
        <taxon>Fungi</taxon>
        <taxon>Dikarya</taxon>
        <taxon>Basidiomycota</taxon>
        <taxon>Agaricomycotina</taxon>
        <taxon>Agaricomycetes</taxon>
        <taxon>Agaricomycetidae</taxon>
        <taxon>Agaricales</taxon>
        <taxon>Marasmiineae</taxon>
        <taxon>Marasmiaceae</taxon>
        <taxon>Moniliophthora</taxon>
    </lineage>
</organism>
<feature type="compositionally biased region" description="Low complexity" evidence="1">
    <location>
        <begin position="76"/>
        <end position="121"/>
    </location>
</feature>
<proteinExistence type="predicted"/>
<evidence type="ECO:0000256" key="1">
    <source>
        <dbReference type="SAM" id="MobiDB-lite"/>
    </source>
</evidence>
<name>A0A0W0F238_MONRR</name>
<accession>A0A0W0F238</accession>
<feature type="compositionally biased region" description="Low complexity" evidence="1">
    <location>
        <begin position="55"/>
        <end position="66"/>
    </location>
</feature>
<sequence length="194" mass="20685">MCDADHIHTYDLKFQDTMVELDWGKNTFSYQYYWGLPNCIKDEMSHAEKACTSGSAQSSGPKSGTSSGSGGKDSKGSSLSRNSGSNSNSGNSKSLDQGSSSSSFTTKSKSSSGNQSKSLPSWLEGKLKNGKLMDEECKHRQENGLCMFCSDKHDINNCAKKKAHNTKDKASGHTASVDEAPSADKASGSAESKN</sequence>
<comment type="caution">
    <text evidence="2">The sequence shown here is derived from an EMBL/GenBank/DDBJ whole genome shotgun (WGS) entry which is preliminary data.</text>
</comment>
<evidence type="ECO:0000313" key="3">
    <source>
        <dbReference type="Proteomes" id="UP000054988"/>
    </source>
</evidence>
<dbReference type="EMBL" id="LATX01002385">
    <property type="protein sequence ID" value="KTB30400.1"/>
    <property type="molecule type" value="Genomic_DNA"/>
</dbReference>
<feature type="region of interest" description="Disordered" evidence="1">
    <location>
        <begin position="160"/>
        <end position="194"/>
    </location>
</feature>
<dbReference type="AlphaFoldDB" id="A0A0W0F238"/>
<feature type="region of interest" description="Disordered" evidence="1">
    <location>
        <begin position="50"/>
        <end position="122"/>
    </location>
</feature>
<dbReference type="Proteomes" id="UP000054988">
    <property type="component" value="Unassembled WGS sequence"/>
</dbReference>